<sequence length="155" mass="17568">MLSNDARFRGGHEFTDQELTLRCILEHHTDYQQQVAVRLFLTSQQFIDIVHRESLCEIIELEDMPRKIASMLKAYYRPITARALAHNNLSQLSDIGSGVQPGRITSSLLFVCSTVCAVLIVSVNICVPNDLPQLCRRCLSANVNLCIITYRTKFL</sequence>
<evidence type="ECO:0000313" key="1">
    <source>
        <dbReference type="EMBL" id="JAP49677.1"/>
    </source>
</evidence>
<reference evidence="1" key="1">
    <citation type="submission" date="2016-01" db="EMBL/GenBank/DDBJ databases">
        <title>Reference transcriptome for the parasite Schistocephalus solidus: insights into the molecular evolution of parasitism.</title>
        <authorList>
            <person name="Hebert F.O."/>
            <person name="Grambauer S."/>
            <person name="Barber I."/>
            <person name="Landry C.R."/>
            <person name="Aubin-Horth N."/>
        </authorList>
    </citation>
    <scope>NUCLEOTIDE SEQUENCE</scope>
</reference>
<organism evidence="1">
    <name type="scientific">Schistocephalus solidus</name>
    <name type="common">Tapeworm</name>
    <dbReference type="NCBI Taxonomy" id="70667"/>
    <lineage>
        <taxon>Eukaryota</taxon>
        <taxon>Metazoa</taxon>
        <taxon>Spiralia</taxon>
        <taxon>Lophotrochozoa</taxon>
        <taxon>Platyhelminthes</taxon>
        <taxon>Cestoda</taxon>
        <taxon>Eucestoda</taxon>
        <taxon>Diphyllobothriidea</taxon>
        <taxon>Diphyllobothriidae</taxon>
        <taxon>Schistocephalus</taxon>
    </lineage>
</organism>
<accession>A0A0X3PIH9</accession>
<name>A0A0X3PIH9_SCHSO</name>
<dbReference type="AlphaFoldDB" id="A0A0X3PIH9"/>
<protein>
    <submittedName>
        <fullName evidence="1">Uncharacterized protein</fullName>
    </submittedName>
</protein>
<proteinExistence type="predicted"/>
<gene>
    <name evidence="1" type="ORF">TR153098</name>
</gene>
<dbReference type="EMBL" id="GEEE01013548">
    <property type="protein sequence ID" value="JAP49677.1"/>
    <property type="molecule type" value="Transcribed_RNA"/>
</dbReference>